<dbReference type="Pfam" id="PF13380">
    <property type="entry name" value="CoA_binding_2"/>
    <property type="match status" value="1"/>
</dbReference>
<dbReference type="Gene3D" id="3.40.630.30">
    <property type="match status" value="1"/>
</dbReference>
<dbReference type="InterPro" id="IPR000182">
    <property type="entry name" value="GNAT_dom"/>
</dbReference>
<dbReference type="Gene3D" id="3.30.470.20">
    <property type="entry name" value="ATP-grasp fold, B domain"/>
    <property type="match status" value="1"/>
</dbReference>
<dbReference type="InterPro" id="IPR016181">
    <property type="entry name" value="Acyl_CoA_acyltransferase"/>
</dbReference>
<keyword evidence="6" id="KW-1185">Reference proteome</keyword>
<dbReference type="GO" id="GO:0043758">
    <property type="term" value="F:acetate-CoA ligase (ADP-forming) activity"/>
    <property type="evidence" value="ECO:0007669"/>
    <property type="project" value="InterPro"/>
</dbReference>
<dbReference type="Pfam" id="PF13607">
    <property type="entry name" value="Succ_CoA_lig"/>
    <property type="match status" value="1"/>
</dbReference>
<dbReference type="InterPro" id="IPR051538">
    <property type="entry name" value="Acyl-CoA_Synth/Transferase"/>
</dbReference>
<evidence type="ECO:0000256" key="1">
    <source>
        <dbReference type="ARBA" id="ARBA00022598"/>
    </source>
</evidence>
<dbReference type="EMBL" id="CP042909">
    <property type="protein sequence ID" value="QJA06142.1"/>
    <property type="molecule type" value="Genomic_DNA"/>
</dbReference>
<dbReference type="PROSITE" id="PS51186">
    <property type="entry name" value="GNAT"/>
    <property type="match status" value="1"/>
</dbReference>
<dbReference type="SUPFAM" id="SSF52210">
    <property type="entry name" value="Succinyl-CoA synthetase domains"/>
    <property type="match status" value="2"/>
</dbReference>
<dbReference type="SMART" id="SM00881">
    <property type="entry name" value="CoA_binding"/>
    <property type="match status" value="1"/>
</dbReference>
<dbReference type="SUPFAM" id="SSF51735">
    <property type="entry name" value="NAD(P)-binding Rossmann-fold domains"/>
    <property type="match status" value="1"/>
</dbReference>
<dbReference type="Pfam" id="PF13549">
    <property type="entry name" value="ATP-grasp_5"/>
    <property type="match status" value="1"/>
</dbReference>
<accession>A0A6H1WSI2</accession>
<dbReference type="Gene3D" id="3.40.50.261">
    <property type="entry name" value="Succinyl-CoA synthetase domains"/>
    <property type="match status" value="2"/>
</dbReference>
<keyword evidence="5" id="KW-0808">Transferase</keyword>
<proteinExistence type="predicted"/>
<dbReference type="InterPro" id="IPR003781">
    <property type="entry name" value="CoA-bd"/>
</dbReference>
<dbReference type="InterPro" id="IPR043938">
    <property type="entry name" value="Ligase_CoA_dom"/>
</dbReference>
<dbReference type="AlphaFoldDB" id="A0A6H1WSI2"/>
<dbReference type="PANTHER" id="PTHR43334">
    <property type="entry name" value="ACETATE--COA LIGASE [ADP-FORMING]"/>
    <property type="match status" value="1"/>
</dbReference>
<dbReference type="Proteomes" id="UP000501253">
    <property type="component" value="Chromosome"/>
</dbReference>
<protein>
    <submittedName>
        <fullName evidence="5">GNAT family N-acetyltransferase</fullName>
    </submittedName>
</protein>
<evidence type="ECO:0000256" key="2">
    <source>
        <dbReference type="ARBA" id="ARBA00022741"/>
    </source>
</evidence>
<evidence type="ECO:0000313" key="6">
    <source>
        <dbReference type="Proteomes" id="UP000501253"/>
    </source>
</evidence>
<dbReference type="KEGG" id="tmai:FVE67_04720"/>
<keyword evidence="3" id="KW-0067">ATP-binding</keyword>
<keyword evidence="1" id="KW-0436">Ligase</keyword>
<dbReference type="Pfam" id="PF13302">
    <property type="entry name" value="Acetyltransf_3"/>
    <property type="match status" value="1"/>
</dbReference>
<evidence type="ECO:0000313" key="5">
    <source>
        <dbReference type="EMBL" id="QJA06142.1"/>
    </source>
</evidence>
<dbReference type="SUPFAM" id="SSF55729">
    <property type="entry name" value="Acyl-CoA N-acyltransferases (Nat)"/>
    <property type="match status" value="1"/>
</dbReference>
<feature type="domain" description="N-acetyltransferase" evidence="4">
    <location>
        <begin position="662"/>
        <end position="817"/>
    </location>
</feature>
<dbReference type="CDD" id="cd04301">
    <property type="entry name" value="NAT_SF"/>
    <property type="match status" value="1"/>
</dbReference>
<dbReference type="GO" id="GO:0005524">
    <property type="term" value="F:ATP binding"/>
    <property type="evidence" value="ECO:0007669"/>
    <property type="project" value="UniProtKB-KW"/>
</dbReference>
<dbReference type="Pfam" id="PF19045">
    <property type="entry name" value="Ligase_CoA_2"/>
    <property type="match status" value="1"/>
</dbReference>
<reference evidence="5 6" key="1">
    <citation type="submission" date="2019-08" db="EMBL/GenBank/DDBJ databases">
        <title>Complete genome sequence of Thermosulfurimonas marina SU872T, an anaerobic thermophilic chemolithoautotrophic bacterium isolated from a shallow marine hydrothermal vent.</title>
        <authorList>
            <person name="Allioux M."/>
            <person name="Jebbar M."/>
            <person name="Slobodkina G."/>
            <person name="Slobodkin A."/>
            <person name="Moalic Y."/>
            <person name="Frolova A."/>
            <person name="Shao Z."/>
            <person name="Alain K."/>
        </authorList>
    </citation>
    <scope>NUCLEOTIDE SEQUENCE [LARGE SCALE GENOMIC DNA]</scope>
    <source>
        <strain evidence="5 6">SU872</strain>
    </source>
</reference>
<dbReference type="GO" id="GO:0016747">
    <property type="term" value="F:acyltransferase activity, transferring groups other than amino-acyl groups"/>
    <property type="evidence" value="ECO:0007669"/>
    <property type="project" value="InterPro"/>
</dbReference>
<sequence>MALKDLEALFRPRRIALFDVRDEKRSPGAQILKNLILQGFKGGVYPISEEEEAVLGLEPYPDLASLPRRVDLAILAGEPHRWPGQIEACGRHGVRAVMIVGLDFFSKVESPKSFLRLLKERAREKNLRLLGPNSLGIIVPRQRFNASLFPGDLSSGSLAFVSDSATLAYAVLDWAEEKKIGFSAVVSLGEKADIDLADIIDYLSLDPHTRAIVAYIKDLKNGRKFMRAARAFAWTKPLVVVRGKAPQGESPESLLEALAADQKVYDAAFKRAGVVRVEDILDLFYLAESLSKQPRPRGPRLAIVTNAGGPAVLAAEELVRLGGVLANFSPKTREDLTTLLQRSPENPLDLWSSADPSLFRESLKCLLQDPQVDGLLVIFTPSLEAPVEEFAWAVVRAQKEFPYKPLLASFMGATRVLEGRQILTKENIPHFVSPVEAVKSFYYMFRYEHNLRLLSETPTAVAEDLQPDLEALRRLFTEIRKEGRFELRPEEIHRVLEAYGLCGKDPRAPDLPAPLFLATTRHPTFGAVILCGLGGLWLEMEKDYALGLPPLNQTLARRLLEETRIYGYLRQHHPQAAVFVEELLVRLSHLVVNLPEIREIFIPALEVSSGEIRPREARIVLEEGWLDLPRFSLGYYCPAHLAICPYPSHFTFEERLKDGRMVKIRPIKPEDEPLMAELFRTFSEETIRFRFLQTKKSLSHEELARYCQIDYDRELALVALLPHEKEPCWRIVGVVRLIKSPDEESAEMAVVVGDPWQGLGLGRILCEKMLAVARNLHLKRILMTILRENRRMLALAERLGFEVKEEEEDLILVEKNL</sequence>
<dbReference type="Gene3D" id="3.40.50.720">
    <property type="entry name" value="NAD(P)-binding Rossmann-like Domain"/>
    <property type="match status" value="1"/>
</dbReference>
<dbReference type="InterPro" id="IPR032875">
    <property type="entry name" value="Succ_CoA_lig_flav_dom"/>
</dbReference>
<dbReference type="PANTHER" id="PTHR43334:SF1">
    <property type="entry name" value="3-HYDROXYPROPIONATE--COA LIGASE [ADP-FORMING]"/>
    <property type="match status" value="1"/>
</dbReference>
<name>A0A6H1WSI2_9BACT</name>
<dbReference type="InterPro" id="IPR016102">
    <property type="entry name" value="Succinyl-CoA_synth-like"/>
</dbReference>
<gene>
    <name evidence="5" type="ORF">FVE67_04720</name>
</gene>
<evidence type="ECO:0000259" key="4">
    <source>
        <dbReference type="PROSITE" id="PS51186"/>
    </source>
</evidence>
<evidence type="ECO:0000256" key="3">
    <source>
        <dbReference type="ARBA" id="ARBA00022840"/>
    </source>
</evidence>
<keyword evidence="2" id="KW-0547">Nucleotide-binding</keyword>
<dbReference type="InterPro" id="IPR036291">
    <property type="entry name" value="NAD(P)-bd_dom_sf"/>
</dbReference>
<dbReference type="RefSeq" id="WP_168719489.1">
    <property type="nucleotide sequence ID" value="NZ_CP042909.1"/>
</dbReference>
<organism evidence="5 6">
    <name type="scientific">Thermosulfurimonas marina</name>
    <dbReference type="NCBI Taxonomy" id="2047767"/>
    <lineage>
        <taxon>Bacteria</taxon>
        <taxon>Pseudomonadati</taxon>
        <taxon>Thermodesulfobacteriota</taxon>
        <taxon>Thermodesulfobacteria</taxon>
        <taxon>Thermodesulfobacteriales</taxon>
        <taxon>Thermodesulfobacteriaceae</taxon>
        <taxon>Thermosulfurimonas</taxon>
    </lineage>
</organism>